<evidence type="ECO:0000256" key="2">
    <source>
        <dbReference type="SAM" id="Phobius"/>
    </source>
</evidence>
<keyword evidence="4" id="KW-1185">Reference proteome</keyword>
<name>A0ABS3H4N2_9ENTE</name>
<protein>
    <recommendedName>
        <fullName evidence="5">DUF5673 domain-containing protein</fullName>
    </recommendedName>
</protein>
<feature type="transmembrane region" description="Helical" evidence="2">
    <location>
        <begin position="33"/>
        <end position="52"/>
    </location>
</feature>
<keyword evidence="2" id="KW-1133">Transmembrane helix</keyword>
<accession>A0ABS3H4N2</accession>
<dbReference type="Proteomes" id="UP000664256">
    <property type="component" value="Unassembled WGS sequence"/>
</dbReference>
<dbReference type="EMBL" id="JAFLVT010000004">
    <property type="protein sequence ID" value="MBO0448416.1"/>
    <property type="molecule type" value="Genomic_DNA"/>
</dbReference>
<proteinExistence type="predicted"/>
<keyword evidence="2" id="KW-0812">Transmembrane</keyword>
<feature type="transmembrane region" description="Helical" evidence="2">
    <location>
        <begin position="58"/>
        <end position="75"/>
    </location>
</feature>
<dbReference type="RefSeq" id="WP_206902621.1">
    <property type="nucleotide sequence ID" value="NZ_JAFLVT010000004.1"/>
</dbReference>
<feature type="region of interest" description="Disordered" evidence="1">
    <location>
        <begin position="150"/>
        <end position="176"/>
    </location>
</feature>
<gene>
    <name evidence="3" type="ORF">JZO76_02605</name>
</gene>
<keyword evidence="2" id="KW-0472">Membrane</keyword>
<evidence type="ECO:0000313" key="3">
    <source>
        <dbReference type="EMBL" id="MBO0448416.1"/>
    </source>
</evidence>
<sequence length="176" mass="19874">MAEAIVIGAFLVILLFIQIRDQKEVVILAKRNFIKVGLMLTLAVSVLIIFWPQQLADQIKLGIFAIMIASIGLLREGLTTKRLIKFGILTGDYQQFEAIQLEDSRLGETFVTFYKGKNSHFSTLFSQDLKSIEKFLSQNGLENKLVIGEMPEEKVTSNPKKKQSKSPAKRLRSTKL</sequence>
<evidence type="ECO:0000313" key="4">
    <source>
        <dbReference type="Proteomes" id="UP000664256"/>
    </source>
</evidence>
<evidence type="ECO:0000256" key="1">
    <source>
        <dbReference type="SAM" id="MobiDB-lite"/>
    </source>
</evidence>
<reference evidence="3 4" key="1">
    <citation type="submission" date="2021-03" db="EMBL/GenBank/DDBJ databases">
        <title>Enterococcal diversity collection.</title>
        <authorList>
            <person name="Gilmore M.S."/>
            <person name="Schwartzman J."/>
            <person name="Van Tyne D."/>
            <person name="Martin M."/>
            <person name="Earl A.M."/>
            <person name="Manson A.L."/>
            <person name="Straub T."/>
            <person name="Salamzade R."/>
            <person name="Saavedra J."/>
            <person name="Lebreton F."/>
            <person name="Prichula J."/>
            <person name="Schaufler K."/>
            <person name="Gaca A."/>
            <person name="Sgardioli B."/>
            <person name="Wagenaar J."/>
            <person name="Strong T."/>
        </authorList>
    </citation>
    <scope>NUCLEOTIDE SEQUENCE [LARGE SCALE GENOMIC DNA]</scope>
    <source>
        <strain evidence="3 4">MJM12</strain>
    </source>
</reference>
<feature type="compositionally biased region" description="Basic residues" evidence="1">
    <location>
        <begin position="159"/>
        <end position="176"/>
    </location>
</feature>
<evidence type="ECO:0008006" key="5">
    <source>
        <dbReference type="Google" id="ProtNLM"/>
    </source>
</evidence>
<comment type="caution">
    <text evidence="3">The sequence shown here is derived from an EMBL/GenBank/DDBJ whole genome shotgun (WGS) entry which is preliminary data.</text>
</comment>
<organism evidence="3 4">
    <name type="scientific">Candidatus Enterococcus myersii</name>
    <dbReference type="NCBI Taxonomy" id="2815322"/>
    <lineage>
        <taxon>Bacteria</taxon>
        <taxon>Bacillati</taxon>
        <taxon>Bacillota</taxon>
        <taxon>Bacilli</taxon>
        <taxon>Lactobacillales</taxon>
        <taxon>Enterococcaceae</taxon>
        <taxon>Enterococcus</taxon>
    </lineage>
</organism>
<feature type="transmembrane region" description="Helical" evidence="2">
    <location>
        <begin position="6"/>
        <end position="21"/>
    </location>
</feature>